<feature type="non-terminal residue" evidence="1">
    <location>
        <position position="1"/>
    </location>
</feature>
<proteinExistence type="predicted"/>
<feature type="non-terminal residue" evidence="1">
    <location>
        <position position="74"/>
    </location>
</feature>
<comment type="caution">
    <text evidence="1">The sequence shown here is derived from an EMBL/GenBank/DDBJ whole genome shotgun (WGS) entry which is preliminary data.</text>
</comment>
<keyword evidence="2" id="KW-1185">Reference proteome</keyword>
<reference evidence="1 2" key="1">
    <citation type="journal article" date="2024" name="Ann. Entomol. Soc. Am.">
        <title>Genomic analyses of the southern and eastern yellowjacket wasps (Hymenoptera: Vespidae) reveal evolutionary signatures of social life.</title>
        <authorList>
            <person name="Catto M.A."/>
            <person name="Caine P.B."/>
            <person name="Orr S.E."/>
            <person name="Hunt B.G."/>
            <person name="Goodisman M.A.D."/>
        </authorList>
    </citation>
    <scope>NUCLEOTIDE SEQUENCE [LARGE SCALE GENOMIC DNA]</scope>
    <source>
        <strain evidence="1">232</strain>
        <tissue evidence="1">Head and thorax</tissue>
    </source>
</reference>
<dbReference type="AlphaFoldDB" id="A0ABD2BBV5"/>
<name>A0ABD2BBV5_VESMC</name>
<sequence length="74" mass="8431">DKVRTVQTNSYESLVPRYRPVSRTKSAIAGRMKRCREGEEEEEGVVMVVVVVNFHDSCIYHAGSLSFIWDKALV</sequence>
<accession>A0ABD2BBV5</accession>
<gene>
    <name evidence="1" type="ORF">V1477_015991</name>
</gene>
<evidence type="ECO:0000313" key="1">
    <source>
        <dbReference type="EMBL" id="KAL2730180.1"/>
    </source>
</evidence>
<protein>
    <submittedName>
        <fullName evidence="1">Uncharacterized protein</fullName>
    </submittedName>
</protein>
<organism evidence="1 2">
    <name type="scientific">Vespula maculifrons</name>
    <name type="common">Eastern yellow jacket</name>
    <name type="synonym">Wasp</name>
    <dbReference type="NCBI Taxonomy" id="7453"/>
    <lineage>
        <taxon>Eukaryota</taxon>
        <taxon>Metazoa</taxon>
        <taxon>Ecdysozoa</taxon>
        <taxon>Arthropoda</taxon>
        <taxon>Hexapoda</taxon>
        <taxon>Insecta</taxon>
        <taxon>Pterygota</taxon>
        <taxon>Neoptera</taxon>
        <taxon>Endopterygota</taxon>
        <taxon>Hymenoptera</taxon>
        <taxon>Apocrita</taxon>
        <taxon>Aculeata</taxon>
        <taxon>Vespoidea</taxon>
        <taxon>Vespidae</taxon>
        <taxon>Vespinae</taxon>
        <taxon>Vespula</taxon>
    </lineage>
</organism>
<dbReference type="EMBL" id="JAYRBN010000091">
    <property type="protein sequence ID" value="KAL2730180.1"/>
    <property type="molecule type" value="Genomic_DNA"/>
</dbReference>
<evidence type="ECO:0000313" key="2">
    <source>
        <dbReference type="Proteomes" id="UP001607303"/>
    </source>
</evidence>
<dbReference type="Proteomes" id="UP001607303">
    <property type="component" value="Unassembled WGS sequence"/>
</dbReference>